<evidence type="ECO:0000256" key="4">
    <source>
        <dbReference type="HAMAP-Rule" id="MF_00724"/>
    </source>
</evidence>
<dbReference type="HAMAP" id="MF_00724">
    <property type="entry name" value="FliE"/>
    <property type="match status" value="1"/>
</dbReference>
<evidence type="ECO:0000256" key="5">
    <source>
        <dbReference type="NCBIfam" id="TIGR00205"/>
    </source>
</evidence>
<organism evidence="6">
    <name type="scientific">Liquorilactobacillus satsumensis</name>
    <dbReference type="NCBI Taxonomy" id="259059"/>
    <lineage>
        <taxon>Bacteria</taxon>
        <taxon>Bacillati</taxon>
        <taxon>Bacillota</taxon>
        <taxon>Bacilli</taxon>
        <taxon>Lactobacillales</taxon>
        <taxon>Lactobacillaceae</taxon>
        <taxon>Liquorilactobacillus</taxon>
    </lineage>
</organism>
<dbReference type="PANTHER" id="PTHR34653:SF1">
    <property type="entry name" value="FLAGELLAR HOOK-BASAL BODY COMPLEX PROTEIN FLIE"/>
    <property type="match status" value="1"/>
</dbReference>
<keyword evidence="6" id="KW-0966">Cell projection</keyword>
<dbReference type="EMBL" id="KM886870">
    <property type="protein sequence ID" value="AJA34319.1"/>
    <property type="molecule type" value="Genomic_DNA"/>
</dbReference>
<dbReference type="RefSeq" id="WP_056960617.1">
    <property type="nucleotide sequence ID" value="NZ_JAGPZG010000010.1"/>
</dbReference>
<dbReference type="GO" id="GO:0071973">
    <property type="term" value="P:bacterial-type flagellum-dependent cell motility"/>
    <property type="evidence" value="ECO:0007669"/>
    <property type="project" value="InterPro"/>
</dbReference>
<accession>A0A0A7RI63</accession>
<reference evidence="6" key="1">
    <citation type="journal article" date="2014" name="Appl. Environ. Microbiol.">
        <title>Detection and genomic characterization of motility in Lactobacillus curvatus: confirmation of motility in a species outside the Lactobacillus salivarius clade.</title>
        <authorList>
            <person name="Cousin F.J."/>
            <person name="Lynch S.M."/>
            <person name="Harris H.M."/>
            <person name="McCann A."/>
            <person name="Lynch D.B."/>
            <person name="Neville B.A."/>
            <person name="Irisawa T."/>
            <person name="Okada S."/>
            <person name="Endo A."/>
            <person name="O'Toole P.W."/>
        </authorList>
    </citation>
    <scope>NUCLEOTIDE SEQUENCE</scope>
    <source>
        <strain evidence="6">DSM 16230</strain>
    </source>
</reference>
<dbReference type="GO" id="GO:0003774">
    <property type="term" value="F:cytoskeletal motor activity"/>
    <property type="evidence" value="ECO:0007669"/>
    <property type="project" value="InterPro"/>
</dbReference>
<proteinExistence type="inferred from homology"/>
<dbReference type="PRINTS" id="PR01006">
    <property type="entry name" value="FLGHOOKFLIE"/>
</dbReference>
<dbReference type="NCBIfam" id="TIGR00205">
    <property type="entry name" value="fliE"/>
    <property type="match status" value="1"/>
</dbReference>
<evidence type="ECO:0000313" key="6">
    <source>
        <dbReference type="EMBL" id="AJA34319.1"/>
    </source>
</evidence>
<dbReference type="GO" id="GO:0009425">
    <property type="term" value="C:bacterial-type flagellum basal body"/>
    <property type="evidence" value="ECO:0007669"/>
    <property type="project" value="UniProtKB-SubCell"/>
</dbReference>
<dbReference type="PANTHER" id="PTHR34653">
    <property type="match status" value="1"/>
</dbReference>
<dbReference type="GeneID" id="98307884"/>
<dbReference type="AlphaFoldDB" id="A0A0A7RI63"/>
<gene>
    <name evidence="4 6" type="primary">fliE</name>
</gene>
<keyword evidence="6" id="KW-0969">Cilium</keyword>
<protein>
    <recommendedName>
        <fullName evidence="4 5">Flagellar hook-basal body complex protein FliE</fullName>
    </recommendedName>
</protein>
<keyword evidence="3 4" id="KW-0975">Bacterial flagellum</keyword>
<name>A0A0A7RI63_9LACO</name>
<sequence length="104" mass="11289">MDGLTDVSGIQNYQGTLQKVTGLQDAQTSSTQKSFSSYLNDAVSGLNQNVNAMNQSTADMVSGKENSLGNVMIKMTEAQLSLQTAVQVRNKCLDAYNDIKNMQF</sequence>
<evidence type="ECO:0000256" key="2">
    <source>
        <dbReference type="ARBA" id="ARBA00009272"/>
    </source>
</evidence>
<keyword evidence="6" id="KW-0282">Flagellum</keyword>
<comment type="similarity">
    <text evidence="2 4">Belongs to the FliE family.</text>
</comment>
<comment type="subcellular location">
    <subcellularLocation>
        <location evidence="1 4">Bacterial flagellum basal body</location>
    </subcellularLocation>
</comment>
<dbReference type="InterPro" id="IPR001624">
    <property type="entry name" value="FliE"/>
</dbReference>
<evidence type="ECO:0000256" key="1">
    <source>
        <dbReference type="ARBA" id="ARBA00004117"/>
    </source>
</evidence>
<dbReference type="Pfam" id="PF02049">
    <property type="entry name" value="FliE"/>
    <property type="match status" value="1"/>
</dbReference>
<dbReference type="GO" id="GO:0005198">
    <property type="term" value="F:structural molecule activity"/>
    <property type="evidence" value="ECO:0007669"/>
    <property type="project" value="UniProtKB-UniRule"/>
</dbReference>
<evidence type="ECO:0000256" key="3">
    <source>
        <dbReference type="ARBA" id="ARBA00023143"/>
    </source>
</evidence>